<keyword evidence="5" id="KW-0539">Nucleus</keyword>
<reference evidence="8" key="1">
    <citation type="submission" date="2021-06" db="EMBL/GenBank/DDBJ databases">
        <title>Comparative genomics, transcriptomics and evolutionary studies reveal genomic signatures of adaptation to plant cell wall in hemibiotrophic fungi.</title>
        <authorList>
            <consortium name="DOE Joint Genome Institute"/>
            <person name="Baroncelli R."/>
            <person name="Diaz J.F."/>
            <person name="Benocci T."/>
            <person name="Peng M."/>
            <person name="Battaglia E."/>
            <person name="Haridas S."/>
            <person name="Andreopoulos W."/>
            <person name="Labutti K."/>
            <person name="Pangilinan J."/>
            <person name="Floch G.L."/>
            <person name="Makela M.R."/>
            <person name="Henrissat B."/>
            <person name="Grigoriev I.V."/>
            <person name="Crouch J.A."/>
            <person name="De Vries R.P."/>
            <person name="Sukno S.A."/>
            <person name="Thon M.R."/>
        </authorList>
    </citation>
    <scope>NUCLEOTIDE SEQUENCE</scope>
    <source>
        <strain evidence="8">CBS 102054</strain>
    </source>
</reference>
<organism evidence="8 9">
    <name type="scientific">Colletotrichum phormii</name>
    <dbReference type="NCBI Taxonomy" id="359342"/>
    <lineage>
        <taxon>Eukaryota</taxon>
        <taxon>Fungi</taxon>
        <taxon>Dikarya</taxon>
        <taxon>Ascomycota</taxon>
        <taxon>Pezizomycotina</taxon>
        <taxon>Sordariomycetes</taxon>
        <taxon>Hypocreomycetidae</taxon>
        <taxon>Glomerellales</taxon>
        <taxon>Glomerellaceae</taxon>
        <taxon>Colletotrichum</taxon>
        <taxon>Colletotrichum acutatum species complex</taxon>
    </lineage>
</organism>
<dbReference type="Pfam" id="PF10516">
    <property type="entry name" value="SHNi-TPR"/>
    <property type="match status" value="1"/>
</dbReference>
<gene>
    <name evidence="8" type="ORF">BDP81DRAFT_309363</name>
</gene>
<dbReference type="InterPro" id="IPR019544">
    <property type="entry name" value="Tetratricopeptide_SHNi-TPR_dom"/>
</dbReference>
<dbReference type="GO" id="GO:0006335">
    <property type="term" value="P:DNA replication-dependent chromatin assembly"/>
    <property type="evidence" value="ECO:0007669"/>
    <property type="project" value="TreeGrafter"/>
</dbReference>
<evidence type="ECO:0000256" key="1">
    <source>
        <dbReference type="ARBA" id="ARBA00004123"/>
    </source>
</evidence>
<dbReference type="GO" id="GO:0005654">
    <property type="term" value="C:nucleoplasm"/>
    <property type="evidence" value="ECO:0007669"/>
    <property type="project" value="TreeGrafter"/>
</dbReference>
<protein>
    <submittedName>
        <fullName evidence="8">Histone H1-binding protein</fullName>
    </submittedName>
</protein>
<dbReference type="SUPFAM" id="SSF48452">
    <property type="entry name" value="TPR-like"/>
    <property type="match status" value="1"/>
</dbReference>
<dbReference type="PANTHER" id="PTHR15081">
    <property type="entry name" value="NUCLEAR AUTOANTIGENIC SPERM PROTEIN NASP -RELATED"/>
    <property type="match status" value="1"/>
</dbReference>
<proteinExistence type="inferred from homology"/>
<dbReference type="Gene3D" id="1.25.40.10">
    <property type="entry name" value="Tetratricopeptide repeat domain"/>
    <property type="match status" value="2"/>
</dbReference>
<evidence type="ECO:0000256" key="5">
    <source>
        <dbReference type="ARBA" id="ARBA00023242"/>
    </source>
</evidence>
<comment type="caution">
    <text evidence="8">The sequence shown here is derived from an EMBL/GenBank/DDBJ whole genome shotgun (WGS) entry which is preliminary data.</text>
</comment>
<feature type="region of interest" description="Disordered" evidence="6">
    <location>
        <begin position="40"/>
        <end position="62"/>
    </location>
</feature>
<feature type="region of interest" description="Disordered" evidence="6">
    <location>
        <begin position="445"/>
        <end position="516"/>
    </location>
</feature>
<dbReference type="GO" id="GO:0042393">
    <property type="term" value="F:histone binding"/>
    <property type="evidence" value="ECO:0007669"/>
    <property type="project" value="TreeGrafter"/>
</dbReference>
<dbReference type="AlphaFoldDB" id="A0AAJ0EIT9"/>
<feature type="region of interest" description="Disordered" evidence="6">
    <location>
        <begin position="131"/>
        <end position="233"/>
    </location>
</feature>
<evidence type="ECO:0000313" key="8">
    <source>
        <dbReference type="EMBL" id="KAK1654540.1"/>
    </source>
</evidence>
<evidence type="ECO:0000256" key="2">
    <source>
        <dbReference type="ARBA" id="ARBA00008402"/>
    </source>
</evidence>
<dbReference type="EMBL" id="JAHMHQ010000002">
    <property type="protein sequence ID" value="KAK1654540.1"/>
    <property type="molecule type" value="Genomic_DNA"/>
</dbReference>
<dbReference type="GO" id="GO:0034080">
    <property type="term" value="P:CENP-A containing chromatin assembly"/>
    <property type="evidence" value="ECO:0007669"/>
    <property type="project" value="TreeGrafter"/>
</dbReference>
<evidence type="ECO:0000256" key="6">
    <source>
        <dbReference type="SAM" id="MobiDB-lite"/>
    </source>
</evidence>
<feature type="compositionally biased region" description="Basic and acidic residues" evidence="6">
    <location>
        <begin position="493"/>
        <end position="516"/>
    </location>
</feature>
<dbReference type="Proteomes" id="UP001243989">
    <property type="component" value="Unassembled WGS sequence"/>
</dbReference>
<comment type="subcellular location">
    <subcellularLocation>
        <location evidence="1">Nucleus</location>
    </subcellularLocation>
</comment>
<comment type="similarity">
    <text evidence="2">Belongs to the NASP family.</text>
</comment>
<sequence length="516" mass="55795">MADAPEQATIAAEVPVAVAPVVEAPAVAAVEAVANPEIKQDALAPTQQDTPATVGEESEEDVNSKKVTLADLTAKGTALYAKKQYEEATDCFTKAAELQDEINGEMQPANAEILFLYGRSVFKVGQSKSDVLGGKAAGEKKAAKPKSKAPKKTAAEPTSTDAPAETEAQRITEEGVVIVASEASGVKPEETVEEKKPLFQFTGDENFDDESDEEELTLSQAEGDDEEEEEEDDDLAVAFGVLDMARILYSRQLEELEKVEPNGKAQEQVDGEKLSIKHVKERLADTHDLLAEISLENERYPDAIEDSRKSLKYKKELYSEDSEVIAEAHFKLSLALEFSSVTTTQEEGEQGESKPFDEKLREEAANELEAAINSTKLKLQNKEVELATMASPEDNEVTRATITDVKDMITDMEQRLVELRKPPIDVNAALGGDGLGGILGAALGESAAQTQARVEEAKKTATDLTGLVRKKAKQEPKPEETQANGAESNGTKRKAEEPAEADDSSKKTKVEEVTQA</sequence>
<feature type="compositionally biased region" description="Basic and acidic residues" evidence="6">
    <location>
        <begin position="187"/>
        <end position="197"/>
    </location>
</feature>
<dbReference type="PANTHER" id="PTHR15081:SF1">
    <property type="entry name" value="NUCLEAR AUTOANTIGENIC SPERM PROTEIN"/>
    <property type="match status" value="1"/>
</dbReference>
<dbReference type="InterPro" id="IPR011990">
    <property type="entry name" value="TPR-like_helical_dom_sf"/>
</dbReference>
<feature type="compositionally biased region" description="Acidic residues" evidence="6">
    <location>
        <begin position="205"/>
        <end position="233"/>
    </location>
</feature>
<keyword evidence="9" id="KW-1185">Reference proteome</keyword>
<evidence type="ECO:0000256" key="3">
    <source>
        <dbReference type="ARBA" id="ARBA00022737"/>
    </source>
</evidence>
<dbReference type="GeneID" id="85468402"/>
<dbReference type="RefSeq" id="XP_060450584.1">
    <property type="nucleotide sequence ID" value="XM_060583540.1"/>
</dbReference>
<dbReference type="InterPro" id="IPR051730">
    <property type="entry name" value="NASP-like"/>
</dbReference>
<dbReference type="InterPro" id="IPR019734">
    <property type="entry name" value="TPR_rpt"/>
</dbReference>
<evidence type="ECO:0000256" key="4">
    <source>
        <dbReference type="ARBA" id="ARBA00022803"/>
    </source>
</evidence>
<keyword evidence="3" id="KW-0677">Repeat</keyword>
<evidence type="ECO:0000313" key="9">
    <source>
        <dbReference type="Proteomes" id="UP001243989"/>
    </source>
</evidence>
<evidence type="ECO:0000259" key="7">
    <source>
        <dbReference type="Pfam" id="PF10516"/>
    </source>
</evidence>
<keyword evidence="4" id="KW-0802">TPR repeat</keyword>
<dbReference type="SMART" id="SM00028">
    <property type="entry name" value="TPR"/>
    <property type="match status" value="2"/>
</dbReference>
<accession>A0AAJ0EIT9</accession>
<feature type="domain" description="Tetratricopeptide SHNi-TPR" evidence="7">
    <location>
        <begin position="284"/>
        <end position="319"/>
    </location>
</feature>
<name>A0AAJ0EIT9_9PEZI</name>